<accession>A0ABC8M3T9</accession>
<comment type="caution">
    <text evidence="1">The sequence shown here is derived from an EMBL/GenBank/DDBJ whole genome shotgun (WGS) entry which is preliminary data.</text>
</comment>
<gene>
    <name evidence="1" type="ORF">ERUC_LOCUS43411</name>
</gene>
<dbReference type="PANTHER" id="PTHR45296">
    <property type="entry name" value="TRANSDUCIN/WD40 REPEAT-LIKE SUPERFAMILY PROTEIN"/>
    <property type="match status" value="1"/>
</dbReference>
<dbReference type="InterPro" id="IPR036322">
    <property type="entry name" value="WD40_repeat_dom_sf"/>
</dbReference>
<keyword evidence="2" id="KW-1185">Reference proteome</keyword>
<sequence length="137" mass="14914">MRVVGFGVLYGGSGVRSARLFAPPVNQIGCCGTEPVSSLCFKTGNENIIYASHGNEIKSSNVYMLSDGSWKPLESYSYNKYEVNQVVCNGRSSFLASADDSGDVKVSKVFTFFQLSPVDLMQSLFCGISQKVARKRS</sequence>
<dbReference type="AlphaFoldDB" id="A0ABC8M3T9"/>
<dbReference type="Proteomes" id="UP001642260">
    <property type="component" value="Unassembled WGS sequence"/>
</dbReference>
<proteinExistence type="predicted"/>
<dbReference type="SUPFAM" id="SSF50978">
    <property type="entry name" value="WD40 repeat-like"/>
    <property type="match status" value="1"/>
</dbReference>
<organism evidence="1 2">
    <name type="scientific">Eruca vesicaria subsp. sativa</name>
    <name type="common">Garden rocket</name>
    <name type="synonym">Eruca sativa</name>
    <dbReference type="NCBI Taxonomy" id="29727"/>
    <lineage>
        <taxon>Eukaryota</taxon>
        <taxon>Viridiplantae</taxon>
        <taxon>Streptophyta</taxon>
        <taxon>Embryophyta</taxon>
        <taxon>Tracheophyta</taxon>
        <taxon>Spermatophyta</taxon>
        <taxon>Magnoliopsida</taxon>
        <taxon>eudicotyledons</taxon>
        <taxon>Gunneridae</taxon>
        <taxon>Pentapetalae</taxon>
        <taxon>rosids</taxon>
        <taxon>malvids</taxon>
        <taxon>Brassicales</taxon>
        <taxon>Brassicaceae</taxon>
        <taxon>Brassiceae</taxon>
        <taxon>Eruca</taxon>
    </lineage>
</organism>
<name>A0ABC8M3T9_ERUVS</name>
<evidence type="ECO:0000313" key="2">
    <source>
        <dbReference type="Proteomes" id="UP001642260"/>
    </source>
</evidence>
<reference evidence="1 2" key="1">
    <citation type="submission" date="2022-03" db="EMBL/GenBank/DDBJ databases">
        <authorList>
            <person name="Macdonald S."/>
            <person name="Ahmed S."/>
            <person name="Newling K."/>
        </authorList>
    </citation>
    <scope>NUCLEOTIDE SEQUENCE [LARGE SCALE GENOMIC DNA]</scope>
</reference>
<evidence type="ECO:0000313" key="1">
    <source>
        <dbReference type="EMBL" id="CAH8390928.1"/>
    </source>
</evidence>
<dbReference type="PANTHER" id="PTHR45296:SF1">
    <property type="entry name" value="TRANSDUCIN_WD40 REPEAT-LIKE SUPERFAMILY PROTEIN"/>
    <property type="match status" value="1"/>
</dbReference>
<dbReference type="EMBL" id="CAKOAT010927375">
    <property type="protein sequence ID" value="CAH8390928.1"/>
    <property type="molecule type" value="Genomic_DNA"/>
</dbReference>
<protein>
    <submittedName>
        <fullName evidence="1">Uncharacterized protein</fullName>
    </submittedName>
</protein>